<evidence type="ECO:0000313" key="2">
    <source>
        <dbReference type="EMBL" id="CAG9839233.1"/>
    </source>
</evidence>
<accession>A0A9N9TAK2</accession>
<reference evidence="2" key="1">
    <citation type="submission" date="2022-01" db="EMBL/GenBank/DDBJ databases">
        <authorList>
            <person name="King R."/>
        </authorList>
    </citation>
    <scope>NUCLEOTIDE SEQUENCE</scope>
</reference>
<keyword evidence="3" id="KW-1185">Reference proteome</keyword>
<gene>
    <name evidence="2" type="ORF">DIABBA_LOCUS12019</name>
</gene>
<evidence type="ECO:0000256" key="1">
    <source>
        <dbReference type="SAM" id="MobiDB-lite"/>
    </source>
</evidence>
<feature type="region of interest" description="Disordered" evidence="1">
    <location>
        <begin position="100"/>
        <end position="119"/>
    </location>
</feature>
<protein>
    <submittedName>
        <fullName evidence="2">Uncharacterized protein</fullName>
    </submittedName>
</protein>
<feature type="compositionally biased region" description="Pro residues" evidence="1">
    <location>
        <begin position="104"/>
        <end position="113"/>
    </location>
</feature>
<dbReference type="OrthoDB" id="10063560at2759"/>
<dbReference type="AlphaFoldDB" id="A0A9N9TAK2"/>
<name>A0A9N9TAK2_DIABA</name>
<dbReference type="Proteomes" id="UP001153709">
    <property type="component" value="Chromosome 8"/>
</dbReference>
<evidence type="ECO:0000313" key="3">
    <source>
        <dbReference type="Proteomes" id="UP001153709"/>
    </source>
</evidence>
<proteinExistence type="predicted"/>
<dbReference type="EMBL" id="OU898283">
    <property type="protein sequence ID" value="CAG9839233.1"/>
    <property type="molecule type" value="Genomic_DNA"/>
</dbReference>
<organism evidence="2 3">
    <name type="scientific">Diabrotica balteata</name>
    <name type="common">Banded cucumber beetle</name>
    <dbReference type="NCBI Taxonomy" id="107213"/>
    <lineage>
        <taxon>Eukaryota</taxon>
        <taxon>Metazoa</taxon>
        <taxon>Ecdysozoa</taxon>
        <taxon>Arthropoda</taxon>
        <taxon>Hexapoda</taxon>
        <taxon>Insecta</taxon>
        <taxon>Pterygota</taxon>
        <taxon>Neoptera</taxon>
        <taxon>Endopterygota</taxon>
        <taxon>Coleoptera</taxon>
        <taxon>Polyphaga</taxon>
        <taxon>Cucujiformia</taxon>
        <taxon>Chrysomeloidea</taxon>
        <taxon>Chrysomelidae</taxon>
        <taxon>Galerucinae</taxon>
        <taxon>Diabroticina</taxon>
        <taxon>Diabroticites</taxon>
        <taxon>Diabrotica</taxon>
    </lineage>
</organism>
<feature type="region of interest" description="Disordered" evidence="1">
    <location>
        <begin position="1"/>
        <end position="30"/>
    </location>
</feature>
<sequence length="349" mass="37801">MEQILPESDTDSNKRTMSPSGHKLRSEPISEAPKIKEIFCSSHTTLKNSNISRRSSMNETNIDKCDLKNNLVLPDVLPVNAKLRSLYHATSELCDTDSQIILPKPLPKSPPSSSPKSLSRNCSFTNKFSSITTSNAIITSSRTFSQSPTAISSSLSAFSTPSPISVPSYSEATVPISRLSISSVDLGTSIRSTAATLPRMNISGTKKTKTITITPPSYPDRTSPSITKLVSGSSPSVKCSLSPTSTCKPPVKISMTSTSSTPVISSSPITLQSPEYSPLISSTLKENYPQGLQLIQRTEVVVRVNATNDAASQTEKEEWSSTPLSVRKKLKEDIEYEKLAEDLFDHLLS</sequence>